<gene>
    <name evidence="1" type="ORF">MILVUS5_LOCUS5272</name>
</gene>
<keyword evidence="2" id="KW-1185">Reference proteome</keyword>
<name>A0ACB0IR72_TRIPR</name>
<accession>A0ACB0IR72</accession>
<evidence type="ECO:0000313" key="1">
    <source>
        <dbReference type="EMBL" id="CAJ2634332.1"/>
    </source>
</evidence>
<dbReference type="Proteomes" id="UP001177021">
    <property type="component" value="Unassembled WGS sequence"/>
</dbReference>
<comment type="caution">
    <text evidence="1">The sequence shown here is derived from an EMBL/GenBank/DDBJ whole genome shotgun (WGS) entry which is preliminary data.</text>
</comment>
<reference evidence="1" key="1">
    <citation type="submission" date="2023-10" db="EMBL/GenBank/DDBJ databases">
        <authorList>
            <person name="Rodriguez Cubillos JULIANA M."/>
            <person name="De Vega J."/>
        </authorList>
    </citation>
    <scope>NUCLEOTIDE SEQUENCE</scope>
</reference>
<proteinExistence type="predicted"/>
<sequence>MVIQHVAFEKSQWVTVIPDTRANSMKPIEKKKSLASTSNSCKVYDKPKGLHQEGSTSSKIYKCEFCNKIFGCGKALGGHKRFHLQLLRKENEAKARVSFNSSNYDGKQICHVCKKNFSSNKALYGHMRSHPEREWRGIHPNKFNYNIDYDYDDDDDDDNHDQDQYFIGAPKKLVIDDDESITWPPRFIKTNKRGRSYEVDNAAQILMHMSRAKILEEKLYENLDYEEKVLPSTSTLVDDNIDETKLKKRKMLVKLKNPFLASKEKNLNRYQCEIGESSQSKSRIVRAFDLNE</sequence>
<dbReference type="EMBL" id="CASHSV030000002">
    <property type="protein sequence ID" value="CAJ2634332.1"/>
    <property type="molecule type" value="Genomic_DNA"/>
</dbReference>
<protein>
    <submittedName>
        <fullName evidence="1">Uncharacterized protein</fullName>
    </submittedName>
</protein>
<evidence type="ECO:0000313" key="2">
    <source>
        <dbReference type="Proteomes" id="UP001177021"/>
    </source>
</evidence>
<organism evidence="1 2">
    <name type="scientific">Trifolium pratense</name>
    <name type="common">Red clover</name>
    <dbReference type="NCBI Taxonomy" id="57577"/>
    <lineage>
        <taxon>Eukaryota</taxon>
        <taxon>Viridiplantae</taxon>
        <taxon>Streptophyta</taxon>
        <taxon>Embryophyta</taxon>
        <taxon>Tracheophyta</taxon>
        <taxon>Spermatophyta</taxon>
        <taxon>Magnoliopsida</taxon>
        <taxon>eudicotyledons</taxon>
        <taxon>Gunneridae</taxon>
        <taxon>Pentapetalae</taxon>
        <taxon>rosids</taxon>
        <taxon>fabids</taxon>
        <taxon>Fabales</taxon>
        <taxon>Fabaceae</taxon>
        <taxon>Papilionoideae</taxon>
        <taxon>50 kb inversion clade</taxon>
        <taxon>NPAAA clade</taxon>
        <taxon>Hologalegina</taxon>
        <taxon>IRL clade</taxon>
        <taxon>Trifolieae</taxon>
        <taxon>Trifolium</taxon>
    </lineage>
</organism>